<dbReference type="EMBL" id="CM018031">
    <property type="protein sequence ID" value="KAA8548382.1"/>
    <property type="molecule type" value="Genomic_DNA"/>
</dbReference>
<dbReference type="OrthoDB" id="1109067at2759"/>
<reference evidence="3 4" key="1">
    <citation type="submission" date="2019-09" db="EMBL/GenBank/DDBJ databases">
        <title>A chromosome-level genome assembly of the Chinese tupelo Nyssa sinensis.</title>
        <authorList>
            <person name="Yang X."/>
            <person name="Kang M."/>
            <person name="Yang Y."/>
            <person name="Xiong H."/>
            <person name="Wang M."/>
            <person name="Zhang Z."/>
            <person name="Wang Z."/>
            <person name="Wu H."/>
            <person name="Ma T."/>
            <person name="Liu J."/>
            <person name="Xi Z."/>
        </authorList>
    </citation>
    <scope>NUCLEOTIDE SEQUENCE [LARGE SCALE GENOMIC DNA]</scope>
    <source>
        <strain evidence="3">J267</strain>
        <tissue evidence="3">Leaf</tissue>
    </source>
</reference>
<evidence type="ECO:0000313" key="4">
    <source>
        <dbReference type="Proteomes" id="UP000325577"/>
    </source>
</evidence>
<feature type="compositionally biased region" description="Basic and acidic residues" evidence="1">
    <location>
        <begin position="60"/>
        <end position="90"/>
    </location>
</feature>
<dbReference type="InterPro" id="IPR008700">
    <property type="entry name" value="TypeIII_avirulence_cleave"/>
</dbReference>
<keyword evidence="4" id="KW-1185">Reference proteome</keyword>
<accession>A0A5J5C397</accession>
<feature type="region of interest" description="Disordered" evidence="1">
    <location>
        <begin position="28"/>
        <end position="227"/>
    </location>
</feature>
<gene>
    <name evidence="3" type="ORF">F0562_000066</name>
</gene>
<evidence type="ECO:0000259" key="2">
    <source>
        <dbReference type="Pfam" id="PF05627"/>
    </source>
</evidence>
<dbReference type="Pfam" id="PF05627">
    <property type="entry name" value="AvrRpt-cleavage"/>
    <property type="match status" value="1"/>
</dbReference>
<feature type="compositionally biased region" description="Polar residues" evidence="1">
    <location>
        <begin position="37"/>
        <end position="47"/>
    </location>
</feature>
<dbReference type="AlphaFoldDB" id="A0A5J5C397"/>
<name>A0A5J5C397_9ASTE</name>
<evidence type="ECO:0000256" key="1">
    <source>
        <dbReference type="SAM" id="MobiDB-lite"/>
    </source>
</evidence>
<feature type="region of interest" description="Disordered" evidence="1">
    <location>
        <begin position="1"/>
        <end position="20"/>
    </location>
</feature>
<protein>
    <recommendedName>
        <fullName evidence="2">RIN4 pathogenic type III effector avirulence factor Avr cleavage site domain-containing protein</fullName>
    </recommendedName>
</protein>
<feature type="compositionally biased region" description="Basic and acidic residues" evidence="1">
    <location>
        <begin position="130"/>
        <end position="149"/>
    </location>
</feature>
<feature type="domain" description="RIN4 pathogenic type III effector avirulence factor Avr cleavage site" evidence="2">
    <location>
        <begin position="4"/>
        <end position="32"/>
    </location>
</feature>
<sequence>MAQRSQVPKFGNWESEENVPYTVYFDKARKSRAGGKTNPNDPQDNSNLPPVQPLPLQQDAEQKGDKGPEAVKSKHEPHMSREDSDLRRPSDSPLHPYTVGQKAVIDSSHQLHGGLSSASKSESEAPNDPDALRPRHERHLNREDGDIRRPAGSPLRPDTTSQRATVDSPHHRHGGINNSDTPRKVTRHSVGSDCSIEHSPLHPHYQTRVGGKGSGVSSPLRERKGFI</sequence>
<evidence type="ECO:0000313" key="3">
    <source>
        <dbReference type="EMBL" id="KAA8548382.1"/>
    </source>
</evidence>
<organism evidence="3 4">
    <name type="scientific">Nyssa sinensis</name>
    <dbReference type="NCBI Taxonomy" id="561372"/>
    <lineage>
        <taxon>Eukaryota</taxon>
        <taxon>Viridiplantae</taxon>
        <taxon>Streptophyta</taxon>
        <taxon>Embryophyta</taxon>
        <taxon>Tracheophyta</taxon>
        <taxon>Spermatophyta</taxon>
        <taxon>Magnoliopsida</taxon>
        <taxon>eudicotyledons</taxon>
        <taxon>Gunneridae</taxon>
        <taxon>Pentapetalae</taxon>
        <taxon>asterids</taxon>
        <taxon>Cornales</taxon>
        <taxon>Nyssaceae</taxon>
        <taxon>Nyssa</taxon>
    </lineage>
</organism>
<dbReference type="Proteomes" id="UP000325577">
    <property type="component" value="Linkage Group LG0"/>
</dbReference>
<proteinExistence type="predicted"/>